<keyword evidence="3" id="KW-1185">Reference proteome</keyword>
<organism evidence="2 3">
    <name type="scientific">Pseudoxanthomonas sacheonensis</name>
    <dbReference type="NCBI Taxonomy" id="443615"/>
    <lineage>
        <taxon>Bacteria</taxon>
        <taxon>Pseudomonadati</taxon>
        <taxon>Pseudomonadota</taxon>
        <taxon>Gammaproteobacteria</taxon>
        <taxon>Lysobacterales</taxon>
        <taxon>Lysobacteraceae</taxon>
        <taxon>Pseudoxanthomonas</taxon>
    </lineage>
</organism>
<reference evidence="2 3" key="1">
    <citation type="submission" date="2023-07" db="EMBL/GenBank/DDBJ databases">
        <title>Sorghum-associated microbial communities from plants grown in Nebraska, USA.</title>
        <authorList>
            <person name="Schachtman D."/>
        </authorList>
    </citation>
    <scope>NUCLEOTIDE SEQUENCE [LARGE SCALE GENOMIC DNA]</scope>
    <source>
        <strain evidence="2 3">BE107</strain>
    </source>
</reference>
<evidence type="ECO:0000256" key="1">
    <source>
        <dbReference type="SAM" id="Phobius"/>
    </source>
</evidence>
<dbReference type="Proteomes" id="UP001254759">
    <property type="component" value="Unassembled WGS sequence"/>
</dbReference>
<feature type="transmembrane region" description="Helical" evidence="1">
    <location>
        <begin position="12"/>
        <end position="32"/>
    </location>
</feature>
<keyword evidence="1" id="KW-1133">Transmembrane helix</keyword>
<dbReference type="EMBL" id="JAVDTT010000002">
    <property type="protein sequence ID" value="MDR6841343.1"/>
    <property type="molecule type" value="Genomic_DNA"/>
</dbReference>
<evidence type="ECO:0000313" key="2">
    <source>
        <dbReference type="EMBL" id="MDR6841343.1"/>
    </source>
</evidence>
<keyword evidence="1" id="KW-0472">Membrane</keyword>
<accession>A0ABU1RRE3</accession>
<gene>
    <name evidence="2" type="ORF">J2W94_001628</name>
</gene>
<proteinExistence type="predicted"/>
<protein>
    <submittedName>
        <fullName evidence="2">Kef-type K+ transport system membrane component KefB</fullName>
    </submittedName>
</protein>
<name>A0ABU1RRE3_9GAMM</name>
<evidence type="ECO:0000313" key="3">
    <source>
        <dbReference type="Proteomes" id="UP001254759"/>
    </source>
</evidence>
<comment type="caution">
    <text evidence="2">The sequence shown here is derived from an EMBL/GenBank/DDBJ whole genome shotgun (WGS) entry which is preliminary data.</text>
</comment>
<sequence length="49" mass="5285">MADPASNMQLIQAVILLGAAVVMVPLFNRLGLGSVLGYRMRNRIDVGRS</sequence>
<keyword evidence="1" id="KW-0812">Transmembrane</keyword>